<evidence type="ECO:0000313" key="2">
    <source>
        <dbReference type="EMBL" id="MFC6892460.1"/>
    </source>
</evidence>
<proteinExistence type="predicted"/>
<sequence>MPDTKSGREKKGKDKRRQLENRLAKRELTAEDEPPEPEGIDGDLLAEDVDADADADLDA</sequence>
<name>A0ABD5USG6_9EURY</name>
<dbReference type="EMBL" id="JBHSXL010000006">
    <property type="protein sequence ID" value="MFC6892460.1"/>
    <property type="molecule type" value="Genomic_DNA"/>
</dbReference>
<accession>A0ABD5USG6</accession>
<feature type="compositionally biased region" description="Basic and acidic residues" evidence="1">
    <location>
        <begin position="1"/>
        <end position="29"/>
    </location>
</feature>
<dbReference type="RefSeq" id="WP_379742685.1">
    <property type="nucleotide sequence ID" value="NZ_JBHSVN010000001.1"/>
</dbReference>
<organism evidence="2 3">
    <name type="scientific">Halopenitus salinus</name>
    <dbReference type="NCBI Taxonomy" id="1198295"/>
    <lineage>
        <taxon>Archaea</taxon>
        <taxon>Methanobacteriati</taxon>
        <taxon>Methanobacteriota</taxon>
        <taxon>Stenosarchaea group</taxon>
        <taxon>Halobacteria</taxon>
        <taxon>Halobacteriales</taxon>
        <taxon>Haloferacaceae</taxon>
        <taxon>Halopenitus</taxon>
    </lineage>
</organism>
<feature type="compositionally biased region" description="Acidic residues" evidence="1">
    <location>
        <begin position="30"/>
        <end position="59"/>
    </location>
</feature>
<comment type="caution">
    <text evidence="2">The sequence shown here is derived from an EMBL/GenBank/DDBJ whole genome shotgun (WGS) entry which is preliminary data.</text>
</comment>
<reference evidence="2 3" key="1">
    <citation type="journal article" date="2019" name="Int. J. Syst. Evol. Microbiol.">
        <title>The Global Catalogue of Microorganisms (GCM) 10K type strain sequencing project: providing services to taxonomists for standard genome sequencing and annotation.</title>
        <authorList>
            <consortium name="The Broad Institute Genomics Platform"/>
            <consortium name="The Broad Institute Genome Sequencing Center for Infectious Disease"/>
            <person name="Wu L."/>
            <person name="Ma J."/>
        </authorList>
    </citation>
    <scope>NUCLEOTIDE SEQUENCE [LARGE SCALE GENOMIC DNA]</scope>
    <source>
        <strain evidence="2 3">SKJ47</strain>
    </source>
</reference>
<evidence type="ECO:0000313" key="3">
    <source>
        <dbReference type="Proteomes" id="UP001596296"/>
    </source>
</evidence>
<dbReference type="Pfam" id="PF26396">
    <property type="entry name" value="HacaP"/>
    <property type="match status" value="1"/>
</dbReference>
<dbReference type="AlphaFoldDB" id="A0ABD5USG6"/>
<protein>
    <submittedName>
        <fullName evidence="2">Uncharacterized protein</fullName>
    </submittedName>
</protein>
<feature type="region of interest" description="Disordered" evidence="1">
    <location>
        <begin position="1"/>
        <end position="59"/>
    </location>
</feature>
<evidence type="ECO:0000256" key="1">
    <source>
        <dbReference type="SAM" id="MobiDB-lite"/>
    </source>
</evidence>
<dbReference type="InterPro" id="IPR058858">
    <property type="entry name" value="HacaP"/>
</dbReference>
<keyword evidence="3" id="KW-1185">Reference proteome</keyword>
<gene>
    <name evidence="2" type="ORF">ACFQE9_07535</name>
</gene>
<dbReference type="Proteomes" id="UP001596296">
    <property type="component" value="Unassembled WGS sequence"/>
</dbReference>